<comment type="similarity">
    <text evidence="1">Belongs to the SIP5 family.</text>
</comment>
<evidence type="ECO:0000313" key="3">
    <source>
        <dbReference type="EMBL" id="KKA28974.1"/>
    </source>
</evidence>
<feature type="compositionally biased region" description="Polar residues" evidence="2">
    <location>
        <begin position="370"/>
        <end position="389"/>
    </location>
</feature>
<dbReference type="AlphaFoldDB" id="A0A0F4ZEE7"/>
<dbReference type="CDD" id="cd24139">
    <property type="entry name" value="SIP5-like"/>
    <property type="match status" value="1"/>
</dbReference>
<feature type="compositionally biased region" description="Basic and acidic residues" evidence="2">
    <location>
        <begin position="538"/>
        <end position="559"/>
    </location>
</feature>
<feature type="compositionally biased region" description="Low complexity" evidence="2">
    <location>
        <begin position="575"/>
        <end position="589"/>
    </location>
</feature>
<dbReference type="OrthoDB" id="21471at2759"/>
<dbReference type="PANTHER" id="PTHR31315">
    <property type="entry name" value="PROTEIN SIP5"/>
    <property type="match status" value="1"/>
</dbReference>
<feature type="region of interest" description="Disordered" evidence="2">
    <location>
        <begin position="200"/>
        <end position="224"/>
    </location>
</feature>
<feature type="compositionally biased region" description="Low complexity" evidence="2">
    <location>
        <begin position="671"/>
        <end position="691"/>
    </location>
</feature>
<reference evidence="3 4" key="1">
    <citation type="submission" date="2015-03" db="EMBL/GenBank/DDBJ databases">
        <authorList>
            <person name="Radwan O."/>
            <person name="Al-Naeli F.A."/>
            <person name="Rendon G.A."/>
            <person name="Fields C."/>
        </authorList>
    </citation>
    <scope>NUCLEOTIDE SEQUENCE [LARGE SCALE GENOMIC DNA]</scope>
    <source>
        <strain evidence="3">CR-DP1</strain>
    </source>
</reference>
<feature type="compositionally biased region" description="Basic residues" evidence="2">
    <location>
        <begin position="560"/>
        <end position="574"/>
    </location>
</feature>
<feature type="compositionally biased region" description="Polar residues" evidence="2">
    <location>
        <begin position="473"/>
        <end position="491"/>
    </location>
</feature>
<feature type="region of interest" description="Disordered" evidence="2">
    <location>
        <begin position="1"/>
        <end position="92"/>
    </location>
</feature>
<protein>
    <submittedName>
        <fullName evidence="3">Uncharacterized protein</fullName>
    </submittedName>
</protein>
<feature type="region of interest" description="Disordered" evidence="2">
    <location>
        <begin position="370"/>
        <end position="400"/>
    </location>
</feature>
<feature type="compositionally biased region" description="Polar residues" evidence="2">
    <location>
        <begin position="18"/>
        <end position="35"/>
    </location>
</feature>
<dbReference type="InterPro" id="IPR039301">
    <property type="entry name" value="Sip5/DA2"/>
</dbReference>
<accession>A0A0F4ZEE7</accession>
<gene>
    <name evidence="3" type="ORF">TD95_000908</name>
</gene>
<proteinExistence type="inferred from homology"/>
<evidence type="ECO:0000313" key="4">
    <source>
        <dbReference type="Proteomes" id="UP000033483"/>
    </source>
</evidence>
<dbReference type="GO" id="GO:0005737">
    <property type="term" value="C:cytoplasm"/>
    <property type="evidence" value="ECO:0007669"/>
    <property type="project" value="TreeGrafter"/>
</dbReference>
<name>A0A0F4ZEE7_9PEZI</name>
<evidence type="ECO:0000256" key="1">
    <source>
        <dbReference type="ARBA" id="ARBA00010402"/>
    </source>
</evidence>
<feature type="region of interest" description="Disordered" evidence="2">
    <location>
        <begin position="462"/>
        <end position="509"/>
    </location>
</feature>
<comment type="caution">
    <text evidence="3">The sequence shown here is derived from an EMBL/GenBank/DDBJ whole genome shotgun (WGS) entry which is preliminary data.</text>
</comment>
<keyword evidence="4" id="KW-1185">Reference proteome</keyword>
<dbReference type="EMBL" id="LAEV01001072">
    <property type="protein sequence ID" value="KKA28974.1"/>
    <property type="molecule type" value="Genomic_DNA"/>
</dbReference>
<dbReference type="PANTHER" id="PTHR31315:SF1">
    <property type="entry name" value="PROTEIN SIP5"/>
    <property type="match status" value="1"/>
</dbReference>
<feature type="region of interest" description="Disordered" evidence="2">
    <location>
        <begin position="538"/>
        <end position="652"/>
    </location>
</feature>
<feature type="compositionally biased region" description="Polar residues" evidence="2">
    <location>
        <begin position="772"/>
        <end position="785"/>
    </location>
</feature>
<feature type="compositionally biased region" description="Polar residues" evidence="2">
    <location>
        <begin position="735"/>
        <end position="750"/>
    </location>
</feature>
<organism evidence="3 4">
    <name type="scientific">Thielaviopsis punctulata</name>
    <dbReference type="NCBI Taxonomy" id="72032"/>
    <lineage>
        <taxon>Eukaryota</taxon>
        <taxon>Fungi</taxon>
        <taxon>Dikarya</taxon>
        <taxon>Ascomycota</taxon>
        <taxon>Pezizomycotina</taxon>
        <taxon>Sordariomycetes</taxon>
        <taxon>Hypocreomycetidae</taxon>
        <taxon>Microascales</taxon>
        <taxon>Ceratocystidaceae</taxon>
        <taxon>Thielaviopsis</taxon>
    </lineage>
</organism>
<feature type="compositionally biased region" description="Basic and acidic residues" evidence="2">
    <location>
        <begin position="63"/>
        <end position="92"/>
    </location>
</feature>
<feature type="compositionally biased region" description="Polar residues" evidence="2">
    <location>
        <begin position="200"/>
        <end position="216"/>
    </location>
</feature>
<feature type="region of interest" description="Disordered" evidence="2">
    <location>
        <begin position="671"/>
        <end position="785"/>
    </location>
</feature>
<dbReference type="Proteomes" id="UP000033483">
    <property type="component" value="Unassembled WGS sequence"/>
</dbReference>
<sequence>MGNTNGKESRDSHGRRTSIMQSSSRNASQQGLSTQSMSGRYRSRHSSRHDAFSTLAGAQDENQPFKHKETRAEKEARRREKERVLREQERERSMQLERVDGGYLVTLGTYIGPEDFSKPVVRQLIIERRMAPFWRGLNDVEESWTDAQLVAMVRGLDLPEPDADLPEDLLSHATLTASAPPANFNAYSLTVPIGARSQSVSSAQTANAPPSSSGGISSLRPGSSHFRSRKSLAQAIGLSSSRNSSQVEVNTPQEINLPVDPFVNGKPLEVFLYRGATECPICFIMYPPFLNHTRCCDQPICSECFVQIKRPDPHFPEHHGDGEAEQTESTAAELLVSEPAQCPYCQQPEFGVTYEPPPFRRGIVYDTPSSSLGHHGMSSRTSLNSTGSPLPSGGRRRTQSLSASNPLVITTDRVRPDWAGKLAHQQAHLARRSAAATALHNAAFLMANNESRNAVFSFGRSSRRSEGLSAASVDTSPTSNHPTAVSSSSGQAFPGHPRNAYATTAGTMTSGQNVRMGNVNELENMMMAEAMRLSIMSEEERRRKAEKEAQKAAEKEAKKEAKKAHKEEKKKKRTSFYSLGFGHGSSSSHPTQPVGQPGPSNVPPTPTTIVTPASDPLTHTHENLVPAEEVPTTIPEARPSVEGASLNTTKGKSIACETSSASIAIANADVSGQASNSSSPPSSIPDSYTSPGDADPHTSSTSVENHDDEDPGNAGNEPMFNYRSLAEIVGVDIENGSNRPGSASKGSQNGAVEHAEHIVEGSPSETVKVPVSASTNEVVATPSLS</sequence>
<evidence type="ECO:0000256" key="2">
    <source>
        <dbReference type="SAM" id="MobiDB-lite"/>
    </source>
</evidence>